<dbReference type="InterPro" id="IPR005490">
    <property type="entry name" value="LD_TPept_cat_dom"/>
</dbReference>
<dbReference type="InterPro" id="IPR002477">
    <property type="entry name" value="Peptidoglycan-bd-like"/>
</dbReference>
<dbReference type="Gene3D" id="1.10.101.10">
    <property type="entry name" value="PGBD-like superfamily/PGBD"/>
    <property type="match status" value="1"/>
</dbReference>
<reference evidence="10 11" key="1">
    <citation type="submission" date="2016-11" db="EMBL/GenBank/DDBJ databases">
        <authorList>
            <person name="Jaros S."/>
            <person name="Januszkiewicz K."/>
            <person name="Wedrychowicz H."/>
        </authorList>
    </citation>
    <scope>NUCLEOTIDE SEQUENCE [LARGE SCALE GENOMIC DNA]</scope>
    <source>
        <strain evidence="10 11">DSM 18119</strain>
    </source>
</reference>
<dbReference type="InterPro" id="IPR045380">
    <property type="entry name" value="LD_TPept_scaffold_dom"/>
</dbReference>
<evidence type="ECO:0000313" key="11">
    <source>
        <dbReference type="Proteomes" id="UP000184048"/>
    </source>
</evidence>
<keyword evidence="5 7" id="KW-0573">Peptidoglycan synthesis</keyword>
<evidence type="ECO:0000256" key="3">
    <source>
        <dbReference type="ARBA" id="ARBA00022679"/>
    </source>
</evidence>
<dbReference type="GO" id="GO:0009252">
    <property type="term" value="P:peptidoglycan biosynthetic process"/>
    <property type="evidence" value="ECO:0007669"/>
    <property type="project" value="UniProtKB-UniPathway"/>
</dbReference>
<dbReference type="InterPro" id="IPR036365">
    <property type="entry name" value="PGBD-like_sf"/>
</dbReference>
<dbReference type="PROSITE" id="PS52029">
    <property type="entry name" value="LD_TPASE"/>
    <property type="match status" value="1"/>
</dbReference>
<evidence type="ECO:0000256" key="2">
    <source>
        <dbReference type="ARBA" id="ARBA00005992"/>
    </source>
</evidence>
<feature type="chain" id="PRO_5012183390" evidence="8">
    <location>
        <begin position="22"/>
        <end position="541"/>
    </location>
</feature>
<keyword evidence="4 7" id="KW-0133">Cell shape</keyword>
<protein>
    <submittedName>
        <fullName evidence="10">Murein L,D-transpeptidase YcbB/YkuD</fullName>
    </submittedName>
</protein>
<dbReference type="CDD" id="cd16913">
    <property type="entry name" value="YkuD_like"/>
    <property type="match status" value="1"/>
</dbReference>
<dbReference type="PROSITE" id="PS51257">
    <property type="entry name" value="PROKAR_LIPOPROTEIN"/>
    <property type="match status" value="1"/>
</dbReference>
<keyword evidence="11" id="KW-1185">Reference proteome</keyword>
<dbReference type="AlphaFoldDB" id="A0A1M4XWH0"/>
<dbReference type="Gene3D" id="2.40.440.10">
    <property type="entry name" value="L,D-transpeptidase catalytic domain-like"/>
    <property type="match status" value="1"/>
</dbReference>
<dbReference type="STRING" id="1121884.SAMN02745131_01508"/>
<comment type="pathway">
    <text evidence="1 7">Cell wall biogenesis; peptidoglycan biosynthesis.</text>
</comment>
<dbReference type="OrthoDB" id="9778545at2"/>
<dbReference type="Pfam" id="PF20142">
    <property type="entry name" value="Scaffold"/>
    <property type="match status" value="1"/>
</dbReference>
<evidence type="ECO:0000256" key="1">
    <source>
        <dbReference type="ARBA" id="ARBA00004752"/>
    </source>
</evidence>
<dbReference type="SUPFAM" id="SSF47090">
    <property type="entry name" value="PGBD-like"/>
    <property type="match status" value="1"/>
</dbReference>
<gene>
    <name evidence="10" type="ORF">SAMN02745131_01508</name>
</gene>
<evidence type="ECO:0000256" key="6">
    <source>
        <dbReference type="ARBA" id="ARBA00023316"/>
    </source>
</evidence>
<dbReference type="Proteomes" id="UP000184048">
    <property type="component" value="Unassembled WGS sequence"/>
</dbReference>
<dbReference type="RefSeq" id="WP_072834727.1">
    <property type="nucleotide sequence ID" value="NZ_FQUU01000005.1"/>
</dbReference>
<dbReference type="Pfam" id="PF03734">
    <property type="entry name" value="YkuD"/>
    <property type="match status" value="1"/>
</dbReference>
<sequence length="541" mass="61178">MKKMIGVIVAAALLSSCTQVAGWFGNTTDSTTHKEIDSSSYAAFRDETITQANAYSDMFLDSAAVASYIQKEKLSDSAARDLRNFYLVRNYQYAWFTSQGMTEQARAMWNLYAGDSSNADKRLKAHIDSLMQNDSLQLNRGDSSFAQTELDMTRQLVQYAARQDSGLITSENIYYLVPAKKQDVMQLADSILHREKDSAQYANNKAYNALKQQLAIYYKAASDSSLKNISIRSEKLKKGSTTPQVVVIKKRLAATGDYVTTDTSSKFNDSLETAIKDFQYRNGLMPTGVVNDSLVQVLNVPLKQRVEQILVNLNRTLWMRPMNDSNRIMVNIPSLMLYAIEDSGKVFEMPVIVGKEGTSTLMFSGDISEIVFNPVWHIPQSIVEKEIMPKMKADPKYLEKNNMQVVSNKDSVPEIKQLPGMKNSLGQAKFLFPNRYDIYLHDTPDKSLFAKKDRALSHGCIRVADAKKLAAYLLRDQGDWSATKIEQVMKGNNEQHVAVKQKEPVYITYFTAWVDEKGKMNFRNDVYGHDKETGERMFTSM</sequence>
<dbReference type="PANTHER" id="PTHR41533">
    <property type="entry name" value="L,D-TRANSPEPTIDASE HI_1667-RELATED"/>
    <property type="match status" value="1"/>
</dbReference>
<name>A0A1M4XWH0_9BACT</name>
<evidence type="ECO:0000256" key="4">
    <source>
        <dbReference type="ARBA" id="ARBA00022960"/>
    </source>
</evidence>
<dbReference type="GO" id="GO:0016740">
    <property type="term" value="F:transferase activity"/>
    <property type="evidence" value="ECO:0007669"/>
    <property type="project" value="UniProtKB-KW"/>
</dbReference>
<evidence type="ECO:0000313" key="10">
    <source>
        <dbReference type="EMBL" id="SHE97780.1"/>
    </source>
</evidence>
<keyword evidence="3" id="KW-0808">Transferase</keyword>
<dbReference type="InterPro" id="IPR038063">
    <property type="entry name" value="Transpep_catalytic_dom"/>
</dbReference>
<organism evidence="10 11">
    <name type="scientific">Flavisolibacter ginsengisoli DSM 18119</name>
    <dbReference type="NCBI Taxonomy" id="1121884"/>
    <lineage>
        <taxon>Bacteria</taxon>
        <taxon>Pseudomonadati</taxon>
        <taxon>Bacteroidota</taxon>
        <taxon>Chitinophagia</taxon>
        <taxon>Chitinophagales</taxon>
        <taxon>Chitinophagaceae</taxon>
        <taxon>Flavisolibacter</taxon>
    </lineage>
</organism>
<dbReference type="InterPro" id="IPR036366">
    <property type="entry name" value="PGBDSf"/>
</dbReference>
<evidence type="ECO:0000256" key="8">
    <source>
        <dbReference type="SAM" id="SignalP"/>
    </source>
</evidence>
<dbReference type="GO" id="GO:0071555">
    <property type="term" value="P:cell wall organization"/>
    <property type="evidence" value="ECO:0007669"/>
    <property type="project" value="UniProtKB-UniRule"/>
</dbReference>
<proteinExistence type="inferred from homology"/>
<comment type="similarity">
    <text evidence="2">Belongs to the YkuD family.</text>
</comment>
<keyword evidence="6 7" id="KW-0961">Cell wall biogenesis/degradation</keyword>
<dbReference type="SUPFAM" id="SSF141523">
    <property type="entry name" value="L,D-transpeptidase catalytic domain-like"/>
    <property type="match status" value="1"/>
</dbReference>
<keyword evidence="8" id="KW-0732">Signal</keyword>
<dbReference type="PANTHER" id="PTHR41533:SF2">
    <property type="entry name" value="BLR7131 PROTEIN"/>
    <property type="match status" value="1"/>
</dbReference>
<dbReference type="GO" id="GO:0004180">
    <property type="term" value="F:carboxypeptidase activity"/>
    <property type="evidence" value="ECO:0007669"/>
    <property type="project" value="UniProtKB-ARBA"/>
</dbReference>
<dbReference type="InterPro" id="IPR052905">
    <property type="entry name" value="LD-transpeptidase_YkuD-like"/>
</dbReference>
<accession>A0A1M4XWH0</accession>
<evidence type="ECO:0000256" key="7">
    <source>
        <dbReference type="PROSITE-ProRule" id="PRU01373"/>
    </source>
</evidence>
<feature type="active site" description="Proton donor/acceptor" evidence="7">
    <location>
        <position position="441"/>
    </location>
</feature>
<dbReference type="Pfam" id="PF01471">
    <property type="entry name" value="PG_binding_1"/>
    <property type="match status" value="1"/>
</dbReference>
<evidence type="ECO:0000256" key="5">
    <source>
        <dbReference type="ARBA" id="ARBA00022984"/>
    </source>
</evidence>
<evidence type="ECO:0000259" key="9">
    <source>
        <dbReference type="PROSITE" id="PS52029"/>
    </source>
</evidence>
<feature type="signal peptide" evidence="8">
    <location>
        <begin position="1"/>
        <end position="21"/>
    </location>
</feature>
<feature type="domain" description="L,D-TPase catalytic" evidence="9">
    <location>
        <begin position="326"/>
        <end position="488"/>
    </location>
</feature>
<dbReference type="UniPathway" id="UPA00219"/>
<feature type="active site" description="Nucleophile" evidence="7">
    <location>
        <position position="460"/>
    </location>
</feature>
<dbReference type="GO" id="GO:0008360">
    <property type="term" value="P:regulation of cell shape"/>
    <property type="evidence" value="ECO:0007669"/>
    <property type="project" value="UniProtKB-UniRule"/>
</dbReference>
<dbReference type="EMBL" id="FQUU01000005">
    <property type="protein sequence ID" value="SHE97780.1"/>
    <property type="molecule type" value="Genomic_DNA"/>
</dbReference>